<comment type="caution">
    <text evidence="9">The sequence shown here is derived from an EMBL/GenBank/DDBJ whole genome shotgun (WGS) entry which is preliminary data.</text>
</comment>
<dbReference type="CDD" id="cd06261">
    <property type="entry name" value="TM_PBP2"/>
    <property type="match status" value="1"/>
</dbReference>
<evidence type="ECO:0000256" key="1">
    <source>
        <dbReference type="ARBA" id="ARBA00004651"/>
    </source>
</evidence>
<keyword evidence="5 7" id="KW-1133">Transmembrane helix</keyword>
<feature type="transmembrane region" description="Helical" evidence="7">
    <location>
        <begin position="112"/>
        <end position="131"/>
    </location>
</feature>
<dbReference type="PROSITE" id="PS50928">
    <property type="entry name" value="ABC_TM1"/>
    <property type="match status" value="1"/>
</dbReference>
<dbReference type="RefSeq" id="WP_343990595.1">
    <property type="nucleotide sequence ID" value="NZ_BAAANB010000020.1"/>
</dbReference>
<protein>
    <submittedName>
        <fullName evidence="9">ABC transporter permease</fullName>
    </submittedName>
</protein>
<evidence type="ECO:0000256" key="7">
    <source>
        <dbReference type="RuleBase" id="RU363032"/>
    </source>
</evidence>
<keyword evidence="4 7" id="KW-0812">Transmembrane</keyword>
<evidence type="ECO:0000256" key="4">
    <source>
        <dbReference type="ARBA" id="ARBA00022692"/>
    </source>
</evidence>
<dbReference type="SUPFAM" id="SSF161098">
    <property type="entry name" value="MetI-like"/>
    <property type="match status" value="1"/>
</dbReference>
<evidence type="ECO:0000313" key="10">
    <source>
        <dbReference type="Proteomes" id="UP001501285"/>
    </source>
</evidence>
<dbReference type="Proteomes" id="UP001501285">
    <property type="component" value="Unassembled WGS sequence"/>
</dbReference>
<dbReference type="InterPro" id="IPR000515">
    <property type="entry name" value="MetI-like"/>
</dbReference>
<dbReference type="InterPro" id="IPR035906">
    <property type="entry name" value="MetI-like_sf"/>
</dbReference>
<keyword evidence="3" id="KW-1003">Cell membrane</keyword>
<dbReference type="PANTHER" id="PTHR30151">
    <property type="entry name" value="ALKANE SULFONATE ABC TRANSPORTER-RELATED, MEMBRANE SUBUNIT"/>
    <property type="match status" value="1"/>
</dbReference>
<feature type="domain" description="ABC transmembrane type-1" evidence="8">
    <location>
        <begin position="46"/>
        <end position="230"/>
    </location>
</feature>
<accession>A0ABN2U603</accession>
<dbReference type="Pfam" id="PF00528">
    <property type="entry name" value="BPD_transp_1"/>
    <property type="match status" value="1"/>
</dbReference>
<feature type="transmembrane region" description="Helical" evidence="7">
    <location>
        <begin position="208"/>
        <end position="229"/>
    </location>
</feature>
<evidence type="ECO:0000256" key="2">
    <source>
        <dbReference type="ARBA" id="ARBA00022448"/>
    </source>
</evidence>
<feature type="transmembrane region" description="Helical" evidence="7">
    <location>
        <begin position="54"/>
        <end position="73"/>
    </location>
</feature>
<evidence type="ECO:0000256" key="3">
    <source>
        <dbReference type="ARBA" id="ARBA00022475"/>
    </source>
</evidence>
<dbReference type="PANTHER" id="PTHR30151:SF20">
    <property type="entry name" value="ABC TRANSPORTER PERMEASE PROTEIN HI_0355-RELATED"/>
    <property type="match status" value="1"/>
</dbReference>
<evidence type="ECO:0000313" key="9">
    <source>
        <dbReference type="EMBL" id="GAA2029536.1"/>
    </source>
</evidence>
<keyword evidence="2 7" id="KW-0813">Transport</keyword>
<keyword evidence="10" id="KW-1185">Reference proteome</keyword>
<comment type="similarity">
    <text evidence="7">Belongs to the binding-protein-dependent transport system permease family.</text>
</comment>
<proteinExistence type="inferred from homology"/>
<dbReference type="Gene3D" id="1.10.3720.10">
    <property type="entry name" value="MetI-like"/>
    <property type="match status" value="1"/>
</dbReference>
<evidence type="ECO:0000259" key="8">
    <source>
        <dbReference type="PROSITE" id="PS50928"/>
    </source>
</evidence>
<sequence length="250" mass="26317">MAFAVGAFALWWVTTATGLLPPYLVPSPGETWSAFAHNLGYFGSNTWVTVLETLIGFAIAVVVGEAVAVAMVYSPSLERTIYPVVLFAQVIPKIAIAPLFVVWLGFGVGPKIIVAVLMAFFPIVISGLAGLRDVDPEVLELTSTMGAGRAKVFRKIQFPASLPQLFSGLKVAATLAVTGAVVGEFVGANSGLGYVILQANGNVDTASLFVALIIMSLVGVLMFAAIQVIERLVIPWHASQRGLGSNTVQL</sequence>
<evidence type="ECO:0000256" key="5">
    <source>
        <dbReference type="ARBA" id="ARBA00022989"/>
    </source>
</evidence>
<gene>
    <name evidence="9" type="ORF">GCM10009740_18950</name>
</gene>
<feature type="transmembrane region" description="Helical" evidence="7">
    <location>
        <begin position="85"/>
        <end position="106"/>
    </location>
</feature>
<reference evidence="9 10" key="1">
    <citation type="journal article" date="2019" name="Int. J. Syst. Evol. Microbiol.">
        <title>The Global Catalogue of Microorganisms (GCM) 10K type strain sequencing project: providing services to taxonomists for standard genome sequencing and annotation.</title>
        <authorList>
            <consortium name="The Broad Institute Genomics Platform"/>
            <consortium name="The Broad Institute Genome Sequencing Center for Infectious Disease"/>
            <person name="Wu L."/>
            <person name="Ma J."/>
        </authorList>
    </citation>
    <scope>NUCLEOTIDE SEQUENCE [LARGE SCALE GENOMIC DNA]</scope>
    <source>
        <strain evidence="9 10">JCM 14283</strain>
    </source>
</reference>
<comment type="subcellular location">
    <subcellularLocation>
        <location evidence="1 7">Cell membrane</location>
        <topology evidence="1 7">Multi-pass membrane protein</topology>
    </subcellularLocation>
</comment>
<keyword evidence="6 7" id="KW-0472">Membrane</keyword>
<name>A0ABN2U603_9MICO</name>
<organism evidence="9 10">
    <name type="scientific">Terrabacter terrae</name>
    <dbReference type="NCBI Taxonomy" id="318434"/>
    <lineage>
        <taxon>Bacteria</taxon>
        <taxon>Bacillati</taxon>
        <taxon>Actinomycetota</taxon>
        <taxon>Actinomycetes</taxon>
        <taxon>Micrococcales</taxon>
        <taxon>Intrasporangiaceae</taxon>
        <taxon>Terrabacter</taxon>
    </lineage>
</organism>
<feature type="transmembrane region" description="Helical" evidence="7">
    <location>
        <begin position="171"/>
        <end position="196"/>
    </location>
</feature>
<evidence type="ECO:0000256" key="6">
    <source>
        <dbReference type="ARBA" id="ARBA00023136"/>
    </source>
</evidence>
<dbReference type="EMBL" id="BAAANB010000020">
    <property type="protein sequence ID" value="GAA2029536.1"/>
    <property type="molecule type" value="Genomic_DNA"/>
</dbReference>